<evidence type="ECO:0000313" key="2">
    <source>
        <dbReference type="EMBL" id="CAJ1072350.1"/>
    </source>
</evidence>
<feature type="region of interest" description="Disordered" evidence="1">
    <location>
        <begin position="27"/>
        <end position="57"/>
    </location>
</feature>
<dbReference type="Proteomes" id="UP001178508">
    <property type="component" value="Chromosome 14"/>
</dbReference>
<name>A0AAV1GFG3_XYRNO</name>
<dbReference type="AlphaFoldDB" id="A0AAV1GFG3"/>
<evidence type="ECO:0000313" key="3">
    <source>
        <dbReference type="Proteomes" id="UP001178508"/>
    </source>
</evidence>
<sequence>MPEDTNAILEGANVTLMQSVIILSDLPTGGEESQEGQAGQESLESCDNPQGVVESDKETKKAELQCVAARPQVKRRKAFHPAGFHNSKQRAPPKFPSFICFQSSHEPLGYILEAGGLEGYICSGTIYRALLLLQTWQIARGGAAARPTWSAVSPPNPPLVVVTNTVRCWFLPRRPSTTATARERHHNLEIRTE</sequence>
<keyword evidence="3" id="KW-1185">Reference proteome</keyword>
<evidence type="ECO:0000256" key="1">
    <source>
        <dbReference type="SAM" id="MobiDB-lite"/>
    </source>
</evidence>
<feature type="compositionally biased region" description="Low complexity" evidence="1">
    <location>
        <begin position="29"/>
        <end position="45"/>
    </location>
</feature>
<organism evidence="2 3">
    <name type="scientific">Xyrichtys novacula</name>
    <name type="common">Pearly razorfish</name>
    <name type="synonym">Hemipteronotus novacula</name>
    <dbReference type="NCBI Taxonomy" id="13765"/>
    <lineage>
        <taxon>Eukaryota</taxon>
        <taxon>Metazoa</taxon>
        <taxon>Chordata</taxon>
        <taxon>Craniata</taxon>
        <taxon>Vertebrata</taxon>
        <taxon>Euteleostomi</taxon>
        <taxon>Actinopterygii</taxon>
        <taxon>Neopterygii</taxon>
        <taxon>Teleostei</taxon>
        <taxon>Neoteleostei</taxon>
        <taxon>Acanthomorphata</taxon>
        <taxon>Eupercaria</taxon>
        <taxon>Labriformes</taxon>
        <taxon>Labridae</taxon>
        <taxon>Xyrichtys</taxon>
    </lineage>
</organism>
<dbReference type="EMBL" id="OY660877">
    <property type="protein sequence ID" value="CAJ1072350.1"/>
    <property type="molecule type" value="Genomic_DNA"/>
</dbReference>
<accession>A0AAV1GFG3</accession>
<proteinExistence type="predicted"/>
<gene>
    <name evidence="2" type="ORF">XNOV1_A010776</name>
</gene>
<reference evidence="2" key="1">
    <citation type="submission" date="2023-08" db="EMBL/GenBank/DDBJ databases">
        <authorList>
            <person name="Alioto T."/>
            <person name="Alioto T."/>
            <person name="Gomez Garrido J."/>
        </authorList>
    </citation>
    <scope>NUCLEOTIDE SEQUENCE</scope>
</reference>
<protein>
    <submittedName>
        <fullName evidence="2">Uncharacterized protein</fullName>
    </submittedName>
</protein>